<dbReference type="WBParaSite" id="NBR_0000125801-mRNA-1">
    <property type="protein sequence ID" value="NBR_0000125801-mRNA-1"/>
    <property type="gene ID" value="NBR_0000125801"/>
</dbReference>
<dbReference type="EMBL" id="UYSL01000914">
    <property type="protein sequence ID" value="VDL64591.1"/>
    <property type="molecule type" value="Genomic_DNA"/>
</dbReference>
<name>A0A0N4XFF6_NIPBR</name>
<gene>
    <name evidence="1" type="ORF">NBR_LOCUS1259</name>
</gene>
<keyword evidence="2" id="KW-1185">Reference proteome</keyword>
<dbReference type="Proteomes" id="UP000271162">
    <property type="component" value="Unassembled WGS sequence"/>
</dbReference>
<reference evidence="3" key="1">
    <citation type="submission" date="2017-02" db="UniProtKB">
        <authorList>
            <consortium name="WormBaseParasite"/>
        </authorList>
    </citation>
    <scope>IDENTIFICATION</scope>
</reference>
<protein>
    <submittedName>
        <fullName evidence="3">PMEI domain-containing protein</fullName>
    </submittedName>
</protein>
<evidence type="ECO:0000313" key="2">
    <source>
        <dbReference type="Proteomes" id="UP000271162"/>
    </source>
</evidence>
<evidence type="ECO:0000313" key="1">
    <source>
        <dbReference type="EMBL" id="VDL64591.1"/>
    </source>
</evidence>
<sequence length="208" mass="23472">MPAGNSPPIILRTWRAPHTIDQVTEKYKTSKAVGMVGFQLLFALDFLIACASLSEDPSIIEEKCTWKSQSKFCQFVKRAEGSNKEALRRLNGPLAREGKKKLTEANQLVTEVVKNTNEASTKLMEAFDEEITALIFVKNDCSDLRKELHNEPDKQEGLEETCRFVTDTIGSAVVNILKAIIEAEGDLKQREDARKAFQELEHDMLTLW</sequence>
<reference evidence="1 2" key="2">
    <citation type="submission" date="2018-11" db="EMBL/GenBank/DDBJ databases">
        <authorList>
            <consortium name="Pathogen Informatics"/>
        </authorList>
    </citation>
    <scope>NUCLEOTIDE SEQUENCE [LARGE SCALE GENOMIC DNA]</scope>
</reference>
<evidence type="ECO:0000313" key="3">
    <source>
        <dbReference type="WBParaSite" id="NBR_0000125801-mRNA-1"/>
    </source>
</evidence>
<proteinExistence type="predicted"/>
<accession>A0A0N4XFF6</accession>
<organism evidence="3">
    <name type="scientific">Nippostrongylus brasiliensis</name>
    <name type="common">Rat hookworm</name>
    <dbReference type="NCBI Taxonomy" id="27835"/>
    <lineage>
        <taxon>Eukaryota</taxon>
        <taxon>Metazoa</taxon>
        <taxon>Ecdysozoa</taxon>
        <taxon>Nematoda</taxon>
        <taxon>Chromadorea</taxon>
        <taxon>Rhabditida</taxon>
        <taxon>Rhabditina</taxon>
        <taxon>Rhabditomorpha</taxon>
        <taxon>Strongyloidea</taxon>
        <taxon>Heligmosomidae</taxon>
        <taxon>Nippostrongylus</taxon>
    </lineage>
</organism>
<dbReference type="AlphaFoldDB" id="A0A0N4XFF6"/>